<feature type="binding site" evidence="11">
    <location>
        <begin position="30"/>
        <end position="37"/>
    </location>
    <ligand>
        <name>ATP</name>
        <dbReference type="ChEBI" id="CHEBI:30616"/>
    </ligand>
</feature>
<organism evidence="15 16">
    <name type="scientific">Rhizoctonia solani</name>
    <dbReference type="NCBI Taxonomy" id="456999"/>
    <lineage>
        <taxon>Eukaryota</taxon>
        <taxon>Fungi</taxon>
        <taxon>Dikarya</taxon>
        <taxon>Basidiomycota</taxon>
        <taxon>Agaricomycotina</taxon>
        <taxon>Agaricomycetes</taxon>
        <taxon>Cantharellales</taxon>
        <taxon>Ceratobasidiaceae</taxon>
        <taxon>Rhizoctonia</taxon>
    </lineage>
</organism>
<dbReference type="InterPro" id="IPR014016">
    <property type="entry name" value="UvrD-like_ATP-bd"/>
</dbReference>
<dbReference type="Pfam" id="PF13361">
    <property type="entry name" value="UvrD_C"/>
    <property type="match status" value="2"/>
</dbReference>
<feature type="compositionally biased region" description="Polar residues" evidence="12">
    <location>
        <begin position="917"/>
        <end position="927"/>
    </location>
</feature>
<feature type="compositionally biased region" description="Polar residues" evidence="12">
    <location>
        <begin position="944"/>
        <end position="971"/>
    </location>
</feature>
<feature type="compositionally biased region" description="Polar residues" evidence="12">
    <location>
        <begin position="585"/>
        <end position="621"/>
    </location>
</feature>
<evidence type="ECO:0000256" key="1">
    <source>
        <dbReference type="ARBA" id="ARBA00009922"/>
    </source>
</evidence>
<proteinExistence type="inferred from homology"/>
<keyword evidence="6" id="KW-0238">DNA-binding</keyword>
<evidence type="ECO:0000256" key="2">
    <source>
        <dbReference type="ARBA" id="ARBA00022741"/>
    </source>
</evidence>
<name>A0A8H7I094_9AGAM</name>
<feature type="compositionally biased region" description="Acidic residues" evidence="12">
    <location>
        <begin position="622"/>
        <end position="638"/>
    </location>
</feature>
<feature type="region of interest" description="Disordered" evidence="12">
    <location>
        <begin position="899"/>
        <end position="979"/>
    </location>
</feature>
<evidence type="ECO:0000313" key="16">
    <source>
        <dbReference type="Proteomes" id="UP000602905"/>
    </source>
</evidence>
<evidence type="ECO:0000256" key="7">
    <source>
        <dbReference type="ARBA" id="ARBA00023235"/>
    </source>
</evidence>
<dbReference type="Gene3D" id="3.40.50.300">
    <property type="entry name" value="P-loop containing nucleotide triphosphate hydrolases"/>
    <property type="match status" value="3"/>
</dbReference>
<comment type="catalytic activity">
    <reaction evidence="8">
        <text>Couples ATP hydrolysis with the unwinding of duplex DNA by translocating in the 3'-5' direction.</text>
        <dbReference type="EC" id="5.6.2.4"/>
    </reaction>
</comment>
<dbReference type="GO" id="GO:0000725">
    <property type="term" value="P:recombinational repair"/>
    <property type="evidence" value="ECO:0007669"/>
    <property type="project" value="TreeGrafter"/>
</dbReference>
<keyword evidence="4 11" id="KW-0347">Helicase</keyword>
<dbReference type="InterPro" id="IPR027417">
    <property type="entry name" value="P-loop_NTPase"/>
</dbReference>
<dbReference type="OrthoDB" id="1470711at2759"/>
<dbReference type="GO" id="GO:0005524">
    <property type="term" value="F:ATP binding"/>
    <property type="evidence" value="ECO:0007669"/>
    <property type="project" value="UniProtKB-UniRule"/>
</dbReference>
<evidence type="ECO:0000256" key="6">
    <source>
        <dbReference type="ARBA" id="ARBA00023125"/>
    </source>
</evidence>
<evidence type="ECO:0000259" key="13">
    <source>
        <dbReference type="PROSITE" id="PS51198"/>
    </source>
</evidence>
<dbReference type="SUPFAM" id="SSF52540">
    <property type="entry name" value="P-loop containing nucleoside triphosphate hydrolases"/>
    <property type="match status" value="2"/>
</dbReference>
<dbReference type="Pfam" id="PF00580">
    <property type="entry name" value="UvrD-helicase"/>
    <property type="match status" value="1"/>
</dbReference>
<dbReference type="Proteomes" id="UP000602905">
    <property type="component" value="Unassembled WGS sequence"/>
</dbReference>
<keyword evidence="3 11" id="KW-0378">Hydrolase</keyword>
<evidence type="ECO:0000256" key="8">
    <source>
        <dbReference type="ARBA" id="ARBA00034617"/>
    </source>
</evidence>
<evidence type="ECO:0000256" key="4">
    <source>
        <dbReference type="ARBA" id="ARBA00022806"/>
    </source>
</evidence>
<dbReference type="AlphaFoldDB" id="A0A8H7I094"/>
<feature type="non-terminal residue" evidence="15">
    <location>
        <position position="1"/>
    </location>
</feature>
<keyword evidence="2 11" id="KW-0547">Nucleotide-binding</keyword>
<evidence type="ECO:0000313" key="15">
    <source>
        <dbReference type="EMBL" id="KAF8713588.1"/>
    </source>
</evidence>
<dbReference type="Gene3D" id="1.10.10.160">
    <property type="match status" value="1"/>
</dbReference>
<feature type="region of interest" description="Disordered" evidence="12">
    <location>
        <begin position="545"/>
        <end position="641"/>
    </location>
</feature>
<evidence type="ECO:0000256" key="5">
    <source>
        <dbReference type="ARBA" id="ARBA00022840"/>
    </source>
</evidence>
<evidence type="ECO:0000259" key="14">
    <source>
        <dbReference type="PROSITE" id="PS51217"/>
    </source>
</evidence>
<dbReference type="GO" id="GO:0016787">
    <property type="term" value="F:hydrolase activity"/>
    <property type="evidence" value="ECO:0007669"/>
    <property type="project" value="UniProtKB-UniRule"/>
</dbReference>
<evidence type="ECO:0000256" key="3">
    <source>
        <dbReference type="ARBA" id="ARBA00022801"/>
    </source>
</evidence>
<dbReference type="InterPro" id="IPR014017">
    <property type="entry name" value="DNA_helicase_UvrD-like_C"/>
</dbReference>
<dbReference type="PROSITE" id="PS51198">
    <property type="entry name" value="UVRD_HELICASE_ATP_BIND"/>
    <property type="match status" value="1"/>
</dbReference>
<evidence type="ECO:0000256" key="10">
    <source>
        <dbReference type="ARBA" id="ARBA00048988"/>
    </source>
</evidence>
<dbReference type="Gene3D" id="1.10.486.10">
    <property type="entry name" value="PCRA, domain 4"/>
    <property type="match status" value="2"/>
</dbReference>
<keyword evidence="5 11" id="KW-0067">ATP-binding</keyword>
<dbReference type="EMBL" id="JACYCD010000022">
    <property type="protein sequence ID" value="KAF8713588.1"/>
    <property type="molecule type" value="Genomic_DNA"/>
</dbReference>
<feature type="compositionally biased region" description="Polar residues" evidence="12">
    <location>
        <begin position="852"/>
        <end position="867"/>
    </location>
</feature>
<comment type="similarity">
    <text evidence="1">Belongs to the helicase family. UvrD subfamily.</text>
</comment>
<gene>
    <name evidence="15" type="ORF">RHS03_00513</name>
</gene>
<sequence length="1037" mass="112495">MTTPSYLQNLNEAQYRAVTSTPAGALQILAGPGSGKTRVLTCRVANLIIGHEIPAPSICAVTFTNKAAAEMRVRLTRLVGPSETSRLVIGTFHAICANYLRKYGTAIGLATNFSICDSDESKKTISTLLQKYTSEIESIGLDLKEPIVRAMISKAKATGQTPQEMLRIASSVSTQDKIQAAVALIYEEYDAVLRAANALDFDDLLVMGLKVLKAAPRAIAKLRHVLVDEFQDTNTMQYELMRVLADACGRCVSVVGDPDQSIYGWRSADVTNLSRMRKDFPGTNTIYLEENYHKQRVQKSLFTSHAHGPTPLLREFGSATEEASFLARELRRVVASSGGMIGYGDCAVLLRFNALSRVIESALQQESVPSRVLGGHKFFERAEVKDLLVYLQLADNPAFTPAFVRAVNVPKRGVGEKSVAEIVSRASSEKTSAFNVIERICDGMAPDIKPPIKRKVSELVRLIRQLRKWASEGVLAADLIRRTVDDTGYEAHLQRTQPDWETRWENVQELINFAAGVELPEPEVLNSEDEGDNLEHDVGAYPSESEELAAGSTTLETMSSSKPGSTKGLAATNSQKQAGKLLARSSGSQGRDTITMKQATLSSWRSASRPNSTLPQPQQPESLDDDVLDLTGTDDEEISPEKLIDGDVPTKKLLQPRRDNQQTPLRAFLQASLLSTDSETKEEESKGKVTITTCHAAKGLEWPVVIVPAVEGGTYPFYRAEDVEEERSTIALCSMYPSTSIAVPYPLELQNGWRFVISPYTDANPSFVTSVNPGETRKTTLSEFVTSLAAPLKTLFQRNLPLLTKDELVVFGKILSRVVPSNEVIQKGLREFRRVPRLRDHERDEPVDTDEASNPSWKYTANESENGSRAARPSSIAASHEGFTTFSLASVRSFDQVTTAGSKKARMNVGDGATGTPRLSSSTNSGQIIKPKSASGLAYPSRGPTASHSSKQVSAQAKPLSSSTIGTSTSKVAVAPPKPANSAFRPPTFIANGATPNAASAVAGAKRRLGMGHFAGGALSAQKFRQVEKGVKSGNDT</sequence>
<protein>
    <recommendedName>
        <fullName evidence="9">DNA 3'-5' helicase</fullName>
        <ecNumber evidence="9">5.6.2.4</ecNumber>
    </recommendedName>
</protein>
<comment type="caution">
    <text evidence="15">The sequence shown here is derived from an EMBL/GenBank/DDBJ whole genome shotgun (WGS) entry which is preliminary data.</text>
</comment>
<dbReference type="GO" id="GO:0043138">
    <property type="term" value="F:3'-5' DNA helicase activity"/>
    <property type="evidence" value="ECO:0007669"/>
    <property type="project" value="UniProtKB-EC"/>
</dbReference>
<feature type="region of interest" description="Disordered" evidence="12">
    <location>
        <begin position="841"/>
        <end position="875"/>
    </location>
</feature>
<dbReference type="PANTHER" id="PTHR11070:SF2">
    <property type="entry name" value="ATP-DEPENDENT DNA HELICASE SRS2"/>
    <property type="match status" value="1"/>
</dbReference>
<dbReference type="InterPro" id="IPR000212">
    <property type="entry name" value="DNA_helicase_UvrD/REP"/>
</dbReference>
<comment type="catalytic activity">
    <reaction evidence="10">
        <text>ATP + H2O = ADP + phosphate + H(+)</text>
        <dbReference type="Rhea" id="RHEA:13065"/>
        <dbReference type="ChEBI" id="CHEBI:15377"/>
        <dbReference type="ChEBI" id="CHEBI:15378"/>
        <dbReference type="ChEBI" id="CHEBI:30616"/>
        <dbReference type="ChEBI" id="CHEBI:43474"/>
        <dbReference type="ChEBI" id="CHEBI:456216"/>
        <dbReference type="EC" id="5.6.2.4"/>
    </reaction>
</comment>
<dbReference type="EC" id="5.6.2.4" evidence="9"/>
<dbReference type="PANTHER" id="PTHR11070">
    <property type="entry name" value="UVRD / RECB / PCRA DNA HELICASE FAMILY MEMBER"/>
    <property type="match status" value="1"/>
</dbReference>
<accession>A0A8H7I094</accession>
<dbReference type="GO" id="GO:0003677">
    <property type="term" value="F:DNA binding"/>
    <property type="evidence" value="ECO:0007669"/>
    <property type="project" value="UniProtKB-KW"/>
</dbReference>
<dbReference type="PROSITE" id="PS51217">
    <property type="entry name" value="UVRD_HELICASE_CTER"/>
    <property type="match status" value="1"/>
</dbReference>
<feature type="domain" description="UvrD-like helicase C-terminal" evidence="14">
    <location>
        <begin position="280"/>
        <end position="563"/>
    </location>
</feature>
<feature type="domain" description="UvrD-like helicase ATP-binding" evidence="13">
    <location>
        <begin position="9"/>
        <end position="295"/>
    </location>
</feature>
<evidence type="ECO:0000256" key="11">
    <source>
        <dbReference type="PROSITE-ProRule" id="PRU00560"/>
    </source>
</evidence>
<keyword evidence="7" id="KW-0413">Isomerase</keyword>
<reference evidence="15" key="1">
    <citation type="submission" date="2020-09" db="EMBL/GenBank/DDBJ databases">
        <title>Comparative genome analyses of four rice-infecting Rhizoctonia solani isolates reveal extensive enrichment of homogalacturonan modification genes.</title>
        <authorList>
            <person name="Lee D.-Y."/>
            <person name="Jeon J."/>
            <person name="Kim K.-T."/>
            <person name="Cheong K."/>
            <person name="Song H."/>
            <person name="Choi G."/>
            <person name="Ko J."/>
            <person name="Opiyo S.O."/>
            <person name="Zuo S."/>
            <person name="Madhav S."/>
            <person name="Lee Y.-H."/>
            <person name="Wang G.-L."/>
        </authorList>
    </citation>
    <scope>NUCLEOTIDE SEQUENCE</scope>
    <source>
        <strain evidence="15">AG1-IA WGL</strain>
    </source>
</reference>
<dbReference type="CDD" id="cd17932">
    <property type="entry name" value="DEXQc_UvrD"/>
    <property type="match status" value="1"/>
</dbReference>
<evidence type="ECO:0000256" key="12">
    <source>
        <dbReference type="SAM" id="MobiDB-lite"/>
    </source>
</evidence>
<feature type="compositionally biased region" description="Polar residues" evidence="12">
    <location>
        <begin position="551"/>
        <end position="564"/>
    </location>
</feature>
<dbReference type="InterPro" id="IPR013986">
    <property type="entry name" value="DExx_box_DNA_helicase_dom_sf"/>
</dbReference>
<evidence type="ECO:0000256" key="9">
    <source>
        <dbReference type="ARBA" id="ARBA00034808"/>
    </source>
</evidence>
<dbReference type="GO" id="GO:0005634">
    <property type="term" value="C:nucleus"/>
    <property type="evidence" value="ECO:0007669"/>
    <property type="project" value="TreeGrafter"/>
</dbReference>